<dbReference type="SUPFAM" id="SSF52540">
    <property type="entry name" value="P-loop containing nucleoside triphosphate hydrolases"/>
    <property type="match status" value="1"/>
</dbReference>
<evidence type="ECO:0000313" key="2">
    <source>
        <dbReference type="EMBL" id="ATP56901.1"/>
    </source>
</evidence>
<dbReference type="EMBL" id="CP024091">
    <property type="protein sequence ID" value="ATP56901.1"/>
    <property type="molecule type" value="Genomic_DNA"/>
</dbReference>
<accession>A0A2D1U5L8</accession>
<dbReference type="AlphaFoldDB" id="A0A2D1U5L8"/>
<dbReference type="Proteomes" id="UP000223749">
    <property type="component" value="Chromosome"/>
</dbReference>
<proteinExistence type="predicted"/>
<evidence type="ECO:0000313" key="3">
    <source>
        <dbReference type="Proteomes" id="UP000223749"/>
    </source>
</evidence>
<dbReference type="Gene3D" id="3.40.50.300">
    <property type="entry name" value="P-loop containing nucleotide triphosphate hydrolases"/>
    <property type="match status" value="1"/>
</dbReference>
<dbReference type="GO" id="GO:0016887">
    <property type="term" value="F:ATP hydrolysis activity"/>
    <property type="evidence" value="ECO:0007669"/>
    <property type="project" value="InterPro"/>
</dbReference>
<sequence length="469" mass="54185">MNFFLRIFKTINLADIFTPNTVAKLTYVNREVIESDLAKYIDMPGKQIVVYGHSGSGKTTLLNHQLSSLKKTIIKVHCEKKTTFEDIILQAFDNLNQFYLTETTSSETHKISTEYKSDYKAISAKIGSEQSLTESSKLVRIVPPQLTPQKLGQFLGLAKCILVIEDFHKVADKEKQRIADVVKIFIDVANDYPTVKIVCIGAVGTARELIELDNNLNNRIAEVFVPLLSDEQITRVVEKGSELLNIKIGKELTEKIIYYSNNLGSVAHQICYDICFYSGIKKMRLTRKELKINAFKDAVNSYVRKNSDTYNKIYDQIINKHCGWNVLKKFDNAEKEFLSFDEIFESIPKAKSFSKDELIDLLSLFISPEFGEVLRHDRVSMKYSISTPFFRAYLKMKLALEKSEMNERNKKKSQKRNKKFAIEDSDASVLIYDKEFFDTYYQHLDTYLIRKIHLRNEIISNVKRQNDQN</sequence>
<organism evidence="2 3">
    <name type="scientific">Pedobacter ginsengisoli</name>
    <dbReference type="NCBI Taxonomy" id="363852"/>
    <lineage>
        <taxon>Bacteria</taxon>
        <taxon>Pseudomonadati</taxon>
        <taxon>Bacteroidota</taxon>
        <taxon>Sphingobacteriia</taxon>
        <taxon>Sphingobacteriales</taxon>
        <taxon>Sphingobacteriaceae</taxon>
        <taxon>Pedobacter</taxon>
    </lineage>
</organism>
<keyword evidence="3" id="KW-1185">Reference proteome</keyword>
<dbReference type="OrthoDB" id="7020775at2"/>
<evidence type="ECO:0000259" key="1">
    <source>
        <dbReference type="Pfam" id="PF13401"/>
    </source>
</evidence>
<dbReference type="RefSeq" id="WP_099438835.1">
    <property type="nucleotide sequence ID" value="NZ_CP024091.1"/>
</dbReference>
<dbReference type="InterPro" id="IPR027417">
    <property type="entry name" value="P-loop_NTPase"/>
</dbReference>
<protein>
    <recommendedName>
        <fullName evidence="1">ORC1/DEAH AAA+ ATPase domain-containing protein</fullName>
    </recommendedName>
</protein>
<name>A0A2D1U5L8_9SPHI</name>
<dbReference type="KEGG" id="pgs:CPT03_10630"/>
<reference evidence="2 3" key="1">
    <citation type="submission" date="2017-10" db="EMBL/GenBank/DDBJ databases">
        <title>Whole genome of Pedobacter ginsengisoli T01R-27 isolated from tomato rhizosphere.</title>
        <authorList>
            <person name="Weon H.-Y."/>
            <person name="Lee S.A."/>
            <person name="Sang M.K."/>
            <person name="Song J."/>
        </authorList>
    </citation>
    <scope>NUCLEOTIDE SEQUENCE [LARGE SCALE GENOMIC DNA]</scope>
    <source>
        <strain evidence="2 3">T01R-27</strain>
    </source>
</reference>
<feature type="domain" description="ORC1/DEAH AAA+ ATPase" evidence="1">
    <location>
        <begin position="48"/>
        <end position="170"/>
    </location>
</feature>
<dbReference type="InterPro" id="IPR049945">
    <property type="entry name" value="AAA_22"/>
</dbReference>
<dbReference type="Pfam" id="PF13401">
    <property type="entry name" value="AAA_22"/>
    <property type="match status" value="1"/>
</dbReference>
<gene>
    <name evidence="2" type="ORF">CPT03_10630</name>
</gene>